<evidence type="ECO:0000256" key="1">
    <source>
        <dbReference type="SAM" id="Phobius"/>
    </source>
</evidence>
<keyword evidence="1" id="KW-1133">Transmembrane helix</keyword>
<keyword evidence="1" id="KW-0812">Transmembrane</keyword>
<evidence type="ECO:0000313" key="2">
    <source>
        <dbReference type="EMBL" id="KAK3034104.1"/>
    </source>
</evidence>
<keyword evidence="1" id="KW-0472">Membrane</keyword>
<name>A0AA88WVN7_9ASTE</name>
<protein>
    <submittedName>
        <fullName evidence="2">Uncharacterized protein</fullName>
    </submittedName>
</protein>
<gene>
    <name evidence="2" type="ORF">RJ639_034084</name>
</gene>
<organism evidence="2 3">
    <name type="scientific">Escallonia herrerae</name>
    <dbReference type="NCBI Taxonomy" id="1293975"/>
    <lineage>
        <taxon>Eukaryota</taxon>
        <taxon>Viridiplantae</taxon>
        <taxon>Streptophyta</taxon>
        <taxon>Embryophyta</taxon>
        <taxon>Tracheophyta</taxon>
        <taxon>Spermatophyta</taxon>
        <taxon>Magnoliopsida</taxon>
        <taxon>eudicotyledons</taxon>
        <taxon>Gunneridae</taxon>
        <taxon>Pentapetalae</taxon>
        <taxon>asterids</taxon>
        <taxon>campanulids</taxon>
        <taxon>Escalloniales</taxon>
        <taxon>Escalloniaceae</taxon>
        <taxon>Escallonia</taxon>
    </lineage>
</organism>
<keyword evidence="3" id="KW-1185">Reference proteome</keyword>
<feature type="transmembrane region" description="Helical" evidence="1">
    <location>
        <begin position="61"/>
        <end position="81"/>
    </location>
</feature>
<dbReference type="Proteomes" id="UP001188597">
    <property type="component" value="Unassembled WGS sequence"/>
</dbReference>
<sequence>MVLLGIPQRNSCCGCRRARTTFRHVPTWLVLHVRVMLDVLGEKQLLVRGDLIDLAKFRNRVVVPGITALIVSWVVTLNSFWQLVELHESVPGKRFDHYPELGQHAFGKILGY</sequence>
<accession>A0AA88WVN7</accession>
<dbReference type="EMBL" id="JAVXUP010000212">
    <property type="protein sequence ID" value="KAK3034104.1"/>
    <property type="molecule type" value="Genomic_DNA"/>
</dbReference>
<evidence type="ECO:0000313" key="3">
    <source>
        <dbReference type="Proteomes" id="UP001188597"/>
    </source>
</evidence>
<comment type="caution">
    <text evidence="2">The sequence shown here is derived from an EMBL/GenBank/DDBJ whole genome shotgun (WGS) entry which is preliminary data.</text>
</comment>
<reference evidence="2" key="1">
    <citation type="submission" date="2022-12" db="EMBL/GenBank/DDBJ databases">
        <title>Draft genome assemblies for two species of Escallonia (Escalloniales).</title>
        <authorList>
            <person name="Chanderbali A."/>
            <person name="Dervinis C."/>
            <person name="Anghel I."/>
            <person name="Soltis D."/>
            <person name="Soltis P."/>
            <person name="Zapata F."/>
        </authorList>
    </citation>
    <scope>NUCLEOTIDE SEQUENCE</scope>
    <source>
        <strain evidence="2">UCBG64.0493</strain>
        <tissue evidence="2">Leaf</tissue>
    </source>
</reference>
<dbReference type="AlphaFoldDB" id="A0AA88WVN7"/>
<proteinExistence type="predicted"/>